<dbReference type="Pfam" id="PF13692">
    <property type="entry name" value="Glyco_trans_1_4"/>
    <property type="match status" value="1"/>
</dbReference>
<protein>
    <recommendedName>
        <fullName evidence="3">Glycosyltransferase</fullName>
    </recommendedName>
</protein>
<reference evidence="1 2" key="1">
    <citation type="submission" date="2018-05" db="EMBL/GenBank/DDBJ databases">
        <title>Rhodoferax soyangensis sp.nov., isolated from an oligotrophic freshwater lake.</title>
        <authorList>
            <person name="Park M."/>
        </authorList>
    </citation>
    <scope>NUCLEOTIDE SEQUENCE [LARGE SCALE GENOMIC DNA]</scope>
    <source>
        <strain evidence="1 2">IMCC26218</strain>
    </source>
</reference>
<proteinExistence type="predicted"/>
<dbReference type="OrthoDB" id="9816564at2"/>
<dbReference type="Proteomes" id="UP000260665">
    <property type="component" value="Unassembled WGS sequence"/>
</dbReference>
<evidence type="ECO:0000313" key="2">
    <source>
        <dbReference type="Proteomes" id="UP000260665"/>
    </source>
</evidence>
<keyword evidence="2" id="KW-1185">Reference proteome</keyword>
<dbReference type="SUPFAM" id="SSF53756">
    <property type="entry name" value="UDP-Glycosyltransferase/glycogen phosphorylase"/>
    <property type="match status" value="1"/>
</dbReference>
<dbReference type="Gene3D" id="3.40.50.2000">
    <property type="entry name" value="Glycogen Phosphorylase B"/>
    <property type="match status" value="1"/>
</dbReference>
<dbReference type="RefSeq" id="WP_117179969.1">
    <property type="nucleotide sequence ID" value="NZ_QFZK01000022.1"/>
</dbReference>
<sequence>MISFVGTMPDHGDRFNMGLPDAYERHVIQSLASSVISRYEAHALAGLEHRILAAADAVVLVSSVEAAQLRESLHVNLSVKVTTIPPPMPQAIPSMPSPTISRFVFVGSDSLLQNRRTIEVLVDIWLRLRPAVPLHLYGRQKGAYALVPGLIVHGFVDNIAEAYGAGSVMLAPSFVDGGVKSKVLEAFAHGIVVVGNLTTFEGIGAPTNSLVLGTEDMEKFVRSPQLQLSQLVYDAQVVIAAARENHSPAKLSVQWRAVVWPDRFSIEECSLPVRICTPPSAST</sequence>
<dbReference type="AlphaFoldDB" id="A0A3E1R7B3"/>
<organism evidence="1 2">
    <name type="scientific">Rhodoferax lacus</name>
    <dbReference type="NCBI Taxonomy" id="2184758"/>
    <lineage>
        <taxon>Bacteria</taxon>
        <taxon>Pseudomonadati</taxon>
        <taxon>Pseudomonadota</taxon>
        <taxon>Betaproteobacteria</taxon>
        <taxon>Burkholderiales</taxon>
        <taxon>Comamonadaceae</taxon>
        <taxon>Rhodoferax</taxon>
    </lineage>
</organism>
<comment type="caution">
    <text evidence="1">The sequence shown here is derived from an EMBL/GenBank/DDBJ whole genome shotgun (WGS) entry which is preliminary data.</text>
</comment>
<evidence type="ECO:0000313" key="1">
    <source>
        <dbReference type="EMBL" id="RFO95133.1"/>
    </source>
</evidence>
<accession>A0A3E1R7B3</accession>
<evidence type="ECO:0008006" key="3">
    <source>
        <dbReference type="Google" id="ProtNLM"/>
    </source>
</evidence>
<dbReference type="EMBL" id="QFZK01000022">
    <property type="protein sequence ID" value="RFO95133.1"/>
    <property type="molecule type" value="Genomic_DNA"/>
</dbReference>
<gene>
    <name evidence="1" type="ORF">DIC66_20100</name>
</gene>
<name>A0A3E1R7B3_9BURK</name>